<accession>A0AAY5KJ19</accession>
<dbReference type="Ensembl" id="ENSELUT00000088178.1">
    <property type="protein sequence ID" value="ENSELUP00000086397.1"/>
    <property type="gene ID" value="ENSELUG00000042815.1"/>
</dbReference>
<feature type="compositionally biased region" description="Basic and acidic residues" evidence="1">
    <location>
        <begin position="152"/>
        <end position="164"/>
    </location>
</feature>
<dbReference type="AlphaFoldDB" id="A0AAY5KJ19"/>
<proteinExistence type="predicted"/>
<protein>
    <submittedName>
        <fullName evidence="2">Uncharacterized protein</fullName>
    </submittedName>
</protein>
<evidence type="ECO:0000313" key="2">
    <source>
        <dbReference type="Ensembl" id="ENSELUP00000086397.1"/>
    </source>
</evidence>
<organism evidence="2 3">
    <name type="scientific">Esox lucius</name>
    <name type="common">Northern pike</name>
    <dbReference type="NCBI Taxonomy" id="8010"/>
    <lineage>
        <taxon>Eukaryota</taxon>
        <taxon>Metazoa</taxon>
        <taxon>Chordata</taxon>
        <taxon>Craniata</taxon>
        <taxon>Vertebrata</taxon>
        <taxon>Euteleostomi</taxon>
        <taxon>Actinopterygii</taxon>
        <taxon>Neopterygii</taxon>
        <taxon>Teleostei</taxon>
        <taxon>Protacanthopterygii</taxon>
        <taxon>Esociformes</taxon>
        <taxon>Esocidae</taxon>
        <taxon>Esox</taxon>
    </lineage>
</organism>
<reference evidence="2" key="3">
    <citation type="submission" date="2025-09" db="UniProtKB">
        <authorList>
            <consortium name="Ensembl"/>
        </authorList>
    </citation>
    <scope>IDENTIFICATION</scope>
</reference>
<sequence>VMENPALSPHSTTLPWLQEAGQCPGSLPLFRQHCAGHTLTQRTKKKKGPGPGDLHTEAPSPDPRITHTLSWLQQPVNCPGSGPPYRQHSDPEDQKKRGQGQVTSIQRHPVLTPALHTLSPGYSSLSTALALVPHTGNTLTQRTKRKGGQGLEWRKPPSVPDKRLDRGVTFSRSQRVSCSATYETLTQNQVVYK</sequence>
<reference evidence="2 3" key="1">
    <citation type="submission" date="2020-02" db="EMBL/GenBank/DDBJ databases">
        <title>Esox lucius (northern pike) genome, fEsoLuc1, primary haplotype.</title>
        <authorList>
            <person name="Myers G."/>
            <person name="Karagic N."/>
            <person name="Meyer A."/>
            <person name="Pippel M."/>
            <person name="Reichard M."/>
            <person name="Winkler S."/>
            <person name="Tracey A."/>
            <person name="Sims Y."/>
            <person name="Howe K."/>
            <person name="Rhie A."/>
            <person name="Formenti G."/>
            <person name="Durbin R."/>
            <person name="Fedrigo O."/>
            <person name="Jarvis E.D."/>
        </authorList>
    </citation>
    <scope>NUCLEOTIDE SEQUENCE [LARGE SCALE GENOMIC DNA]</scope>
</reference>
<feature type="compositionally biased region" description="Basic and acidic residues" evidence="1">
    <location>
        <begin position="87"/>
        <end position="96"/>
    </location>
</feature>
<dbReference type="Proteomes" id="UP000265140">
    <property type="component" value="Chromosome 21"/>
</dbReference>
<feature type="compositionally biased region" description="Polar residues" evidence="1">
    <location>
        <begin position="67"/>
        <end position="76"/>
    </location>
</feature>
<reference evidence="2" key="2">
    <citation type="submission" date="2025-08" db="UniProtKB">
        <authorList>
            <consortium name="Ensembl"/>
        </authorList>
    </citation>
    <scope>IDENTIFICATION</scope>
</reference>
<feature type="region of interest" description="Disordered" evidence="1">
    <location>
        <begin position="136"/>
        <end position="164"/>
    </location>
</feature>
<keyword evidence="3" id="KW-1185">Reference proteome</keyword>
<name>A0AAY5KJ19_ESOLU</name>
<evidence type="ECO:0000313" key="3">
    <source>
        <dbReference type="Proteomes" id="UP000265140"/>
    </source>
</evidence>
<evidence type="ECO:0000256" key="1">
    <source>
        <dbReference type="SAM" id="MobiDB-lite"/>
    </source>
</evidence>
<feature type="region of interest" description="Disordered" evidence="1">
    <location>
        <begin position="39"/>
        <end position="108"/>
    </location>
</feature>